<feature type="domain" description="Anaphase-promoting complex subunit 5" evidence="9">
    <location>
        <begin position="290"/>
        <end position="379"/>
    </location>
</feature>
<keyword evidence="6" id="KW-0131">Cell cycle</keyword>
<comment type="function">
    <text evidence="8">Component of the anaphase promoting complex/cyclosome (APC/C), a cell cycle-regulated E3 ubiquitin ligase that controls progression through mitosis and the G1 phase of the cell cycle. The APC/C complex acts by mediating ubiquitination and subsequent degradation of target proteins: it mainly mediates the formation of 'Lys-11'-linked polyubiquitin chains and, to a lower extent, the formation of 'Lys-48'- and 'Lys-63'-linked polyubiquitin chains. The APC/C complex catalyzes assembly of branched 'Lys-11'-/'Lys-48'-linked branched ubiquitin chains on target proteins.</text>
</comment>
<evidence type="ECO:0000313" key="10">
    <source>
        <dbReference type="EMBL" id="KAJ9160826.1"/>
    </source>
</evidence>
<evidence type="ECO:0000256" key="7">
    <source>
        <dbReference type="ARBA" id="ARBA00031069"/>
    </source>
</evidence>
<dbReference type="InterPro" id="IPR037679">
    <property type="entry name" value="Apc5"/>
</dbReference>
<organism evidence="10 11">
    <name type="scientific">Coniochaeta hoffmannii</name>
    <dbReference type="NCBI Taxonomy" id="91930"/>
    <lineage>
        <taxon>Eukaryota</taxon>
        <taxon>Fungi</taxon>
        <taxon>Dikarya</taxon>
        <taxon>Ascomycota</taxon>
        <taxon>Pezizomycotina</taxon>
        <taxon>Sordariomycetes</taxon>
        <taxon>Sordariomycetidae</taxon>
        <taxon>Coniochaetales</taxon>
        <taxon>Coniochaetaceae</taxon>
        <taxon>Coniochaeta</taxon>
    </lineage>
</organism>
<protein>
    <recommendedName>
        <fullName evidence="2">Anaphase-promoting complex subunit 5</fullName>
    </recommendedName>
    <alternativeName>
        <fullName evidence="7">Cyclosome subunit 5</fullName>
    </alternativeName>
</protein>
<dbReference type="GO" id="GO:0031145">
    <property type="term" value="P:anaphase-promoting complex-dependent catabolic process"/>
    <property type="evidence" value="ECO:0007669"/>
    <property type="project" value="TreeGrafter"/>
</dbReference>
<dbReference type="InterPro" id="IPR026000">
    <property type="entry name" value="Apc5_dom"/>
</dbReference>
<evidence type="ECO:0000256" key="1">
    <source>
        <dbReference type="ARBA" id="ARBA00007450"/>
    </source>
</evidence>
<accession>A0AA38S9R6</accession>
<gene>
    <name evidence="10" type="ORF">NKR19_g2823</name>
</gene>
<dbReference type="GO" id="GO:0045842">
    <property type="term" value="P:positive regulation of mitotic metaphase/anaphase transition"/>
    <property type="evidence" value="ECO:0007669"/>
    <property type="project" value="TreeGrafter"/>
</dbReference>
<dbReference type="GO" id="GO:0005680">
    <property type="term" value="C:anaphase-promoting complex"/>
    <property type="evidence" value="ECO:0007669"/>
    <property type="project" value="InterPro"/>
</dbReference>
<sequence length="798" mass="89499">MSSAMFHSPYSTQRYLNPAKICLLALIELYCEDAVGDEATLPVLEFITSHVLPDDSSLQPGSPSDKADKIIDMVSSIAAFEQVLRPHAAAVGMPGRSVWDVFLQRLWTIDSLHVLHSFLNARSALLEPSREHLRRGYQDMLPRESAIVMRLSPGSPFAVFVSKAAFEFTRLKFQEMATLWKQFVVYRQPSAGYMRRRNRSFSRLSFDSVLLSNEPDWGGENTTRVAEVVYQDMVTGGEKAAIPVTMDDLERLLDFQIDQMQKFGTRIPKQIEKKFRRFLDDAVIVPTFRHYLSFLDAWRRGDYTASLEYMHSYFDNTVLDPKTPYHPYAMLNMAICNAEFGCYSEAVTSILQCVTTARENKDTQCLNYALNWLYHFTQQHPQYAKDIEAANTLGNGKEGLAYLRVRAKDVGMWVLCSAALLGEAKLILQNGESVASAFAKVVRSSQLILQHDLETMLGSLCSVTIALWDRLGLPVLSNADCHHFLSWTREDAIVEDEIRVVGRLAAHLAAQGKYHEAFAMIEGSVDPAALRTYRVRSYWTKTRAIIHATRELHRNNLSSASQTIRQLLQEKSDEHLEPDLVFTVDALHIDLLIRQKDLSAAFTKVQSLIAKSTDGDISVRIRLMLLKAQILIRSGRPQKALTLSVRAASMARRTLLVNLLWQAVGTLADVLVSLGEFAGAERLLAAVIPRALEADGARLAGQLYTSLADARMGMAGMEGGGSSEEERKERMVGAHWALGKADGYWAALGEAVGRREGWAKCAVIMRTVGDGEMGEEYARRYVESRREEERRRGVDAVE</sequence>
<evidence type="ECO:0000256" key="8">
    <source>
        <dbReference type="ARBA" id="ARBA00045696"/>
    </source>
</evidence>
<name>A0AA38S9R6_9PEZI</name>
<keyword evidence="11" id="KW-1185">Reference proteome</keyword>
<dbReference type="GO" id="GO:0051301">
    <property type="term" value="P:cell division"/>
    <property type="evidence" value="ECO:0007669"/>
    <property type="project" value="UniProtKB-KW"/>
</dbReference>
<dbReference type="InterPro" id="IPR011990">
    <property type="entry name" value="TPR-like_helical_dom_sf"/>
</dbReference>
<dbReference type="Proteomes" id="UP001174691">
    <property type="component" value="Unassembled WGS sequence"/>
</dbReference>
<dbReference type="EMBL" id="JANBVN010000030">
    <property type="protein sequence ID" value="KAJ9160826.1"/>
    <property type="molecule type" value="Genomic_DNA"/>
</dbReference>
<dbReference type="GO" id="GO:0070979">
    <property type="term" value="P:protein K11-linked ubiquitination"/>
    <property type="evidence" value="ECO:0007669"/>
    <property type="project" value="TreeGrafter"/>
</dbReference>
<dbReference type="SUPFAM" id="SSF48452">
    <property type="entry name" value="TPR-like"/>
    <property type="match status" value="1"/>
</dbReference>
<keyword evidence="4" id="KW-0498">Mitosis</keyword>
<comment type="similarity">
    <text evidence="1">Belongs to the APC5 family.</text>
</comment>
<proteinExistence type="inferred from homology"/>
<keyword evidence="5" id="KW-0833">Ubl conjugation pathway</keyword>
<evidence type="ECO:0000256" key="6">
    <source>
        <dbReference type="ARBA" id="ARBA00023306"/>
    </source>
</evidence>
<evidence type="ECO:0000256" key="3">
    <source>
        <dbReference type="ARBA" id="ARBA00022618"/>
    </source>
</evidence>
<dbReference type="Pfam" id="PF12862">
    <property type="entry name" value="ANAPC5"/>
    <property type="match status" value="1"/>
</dbReference>
<evidence type="ECO:0000259" key="9">
    <source>
        <dbReference type="Pfam" id="PF12862"/>
    </source>
</evidence>
<evidence type="ECO:0000256" key="2">
    <source>
        <dbReference type="ARBA" id="ARBA00016066"/>
    </source>
</evidence>
<comment type="caution">
    <text evidence="10">The sequence shown here is derived from an EMBL/GenBank/DDBJ whole genome shotgun (WGS) entry which is preliminary data.</text>
</comment>
<reference evidence="10" key="1">
    <citation type="submission" date="2022-07" db="EMBL/GenBank/DDBJ databases">
        <title>Fungi with potential for degradation of polypropylene.</title>
        <authorList>
            <person name="Gostincar C."/>
        </authorList>
    </citation>
    <scope>NUCLEOTIDE SEQUENCE</scope>
    <source>
        <strain evidence="10">EXF-13287</strain>
    </source>
</reference>
<dbReference type="PANTHER" id="PTHR12830:SF9">
    <property type="entry name" value="ANAPHASE-PROMOTING COMPLEX SUBUNIT 5"/>
    <property type="match status" value="1"/>
</dbReference>
<evidence type="ECO:0000313" key="11">
    <source>
        <dbReference type="Proteomes" id="UP001174691"/>
    </source>
</evidence>
<dbReference type="PANTHER" id="PTHR12830">
    <property type="entry name" value="ANAPHASE-PROMOTING COMPLEX SUBUNIT 5"/>
    <property type="match status" value="1"/>
</dbReference>
<dbReference type="AlphaFoldDB" id="A0AA38S9R6"/>
<evidence type="ECO:0000256" key="4">
    <source>
        <dbReference type="ARBA" id="ARBA00022776"/>
    </source>
</evidence>
<evidence type="ECO:0000256" key="5">
    <source>
        <dbReference type="ARBA" id="ARBA00022786"/>
    </source>
</evidence>
<dbReference type="Gene3D" id="1.25.40.10">
    <property type="entry name" value="Tetratricopeptide repeat domain"/>
    <property type="match status" value="1"/>
</dbReference>
<keyword evidence="3" id="KW-0132">Cell division</keyword>